<dbReference type="Proteomes" id="UP001174909">
    <property type="component" value="Unassembled WGS sequence"/>
</dbReference>
<evidence type="ECO:0000313" key="2">
    <source>
        <dbReference type="EMBL" id="CAI7990401.1"/>
    </source>
</evidence>
<evidence type="ECO:0000256" key="1">
    <source>
        <dbReference type="SAM" id="MobiDB-lite"/>
    </source>
</evidence>
<evidence type="ECO:0000313" key="3">
    <source>
        <dbReference type="Proteomes" id="UP001174909"/>
    </source>
</evidence>
<gene>
    <name evidence="2" type="ORF">GBAR_LOCUS477</name>
</gene>
<accession>A0AA35W3D3</accession>
<organism evidence="2 3">
    <name type="scientific">Geodia barretti</name>
    <name type="common">Barrett's horny sponge</name>
    <dbReference type="NCBI Taxonomy" id="519541"/>
    <lineage>
        <taxon>Eukaryota</taxon>
        <taxon>Metazoa</taxon>
        <taxon>Porifera</taxon>
        <taxon>Demospongiae</taxon>
        <taxon>Heteroscleromorpha</taxon>
        <taxon>Tetractinellida</taxon>
        <taxon>Astrophorina</taxon>
        <taxon>Geodiidae</taxon>
        <taxon>Geodia</taxon>
    </lineage>
</organism>
<dbReference type="EMBL" id="CASHTH010000070">
    <property type="protein sequence ID" value="CAI7990401.1"/>
    <property type="molecule type" value="Genomic_DNA"/>
</dbReference>
<feature type="region of interest" description="Disordered" evidence="1">
    <location>
        <begin position="137"/>
        <end position="156"/>
    </location>
</feature>
<sequence length="500" mass="54316">MRVLLRRITKAIAQRSFVDTVIRVMLSPTLVLIGLVLGSASLQLQSASAYRYRGRVRAQSSISLIPNVEQYFQEGLKSLQGKSVCEHLQTVLPRLSSGGKIHFSTSGPPTPDNSLLNNADFWGSASLQHSQHYNEPVMNNAMPRKKPAGIPPTYIGADSYGAPGGQDWDHVSREYTRPSHQDILNAQKMLEYWNTETDIDHHGRQKRRVYIQEGEVIFASAAEGNAVSLTTALFPSLSSSSLPPNKLLNISFSCATGQLDVHVQLSGTLVLIPQVLSFTDVTLSVRMHIGSKVTFNTLILSGETQLFGTNTFVAVKYDPASKKFSVPPSLVLSVNQISSHISSFKTTLDTLPSTASELLSSRITAFSYDPQTMELSLSTTVPQVSLIPNVIMLTNAKFSVQAAIGSSPSLKSLMFSGMWQIGKTSLVTNLKYNGPKKLFHVTATSGGSSTLSAKDLVQKIAGNSYDLPSKLSLFTLKQIVGNIYDNGKYFIALQGTVPDG</sequence>
<feature type="non-terminal residue" evidence="2">
    <location>
        <position position="1"/>
    </location>
</feature>
<protein>
    <submittedName>
        <fullName evidence="2">Uncharacterized protein</fullName>
    </submittedName>
</protein>
<dbReference type="AlphaFoldDB" id="A0AA35W3D3"/>
<keyword evidence="3" id="KW-1185">Reference proteome</keyword>
<name>A0AA35W3D3_GEOBA</name>
<proteinExistence type="predicted"/>
<comment type="caution">
    <text evidence="2">The sequence shown here is derived from an EMBL/GenBank/DDBJ whole genome shotgun (WGS) entry which is preliminary data.</text>
</comment>
<reference evidence="2" key="1">
    <citation type="submission" date="2023-03" db="EMBL/GenBank/DDBJ databases">
        <authorList>
            <person name="Steffen K."/>
            <person name="Cardenas P."/>
        </authorList>
    </citation>
    <scope>NUCLEOTIDE SEQUENCE</scope>
</reference>